<sequence>MLLASAPLALAASAACSTEPQATPTGAAGEPQGPQPPEAARPVPKNAPLDPAVKNVAATTGRANIAESAPPFTVETIGQFDQPFALAFLPDGRLLVTEKGGTLKLRGKDGALAEIGSVPAVEAGGQGGLLDVAVAPDFATSRSIYLTYAEPGANGPALALWRGQLREEGGAAALSGAVIWRAGSNGPGGQFGATIAFSPDGRYLFLTSGERQRFTPAQDPKQALGKVLRLTLDGKAAPGNPMFAKGGVEAMTWTSGHRNPYGIAFTPDGRLWEEEMGPQGGDELNLLEPGRNYGWPLVSNGDNYSGQPIPDHPSRPEFAAPALWWNPVISPGGMIAYTGAMFPQYRGSLFIAGLSSQALIRVAVNGASAKAADWWNMGTRIRDVAQAPDGAIWLLEDGGKGVGGKLLRLSAKR</sequence>
<dbReference type="OrthoDB" id="9770043at2"/>
<feature type="domain" description="Glucose/Sorbosone dehydrogenase" evidence="3">
    <location>
        <begin position="80"/>
        <end position="401"/>
    </location>
</feature>
<organism evidence="4 5">
    <name type="scientific">Sphingomonas aracearum</name>
    <dbReference type="NCBI Taxonomy" id="2283317"/>
    <lineage>
        <taxon>Bacteria</taxon>
        <taxon>Pseudomonadati</taxon>
        <taxon>Pseudomonadota</taxon>
        <taxon>Alphaproteobacteria</taxon>
        <taxon>Sphingomonadales</taxon>
        <taxon>Sphingomonadaceae</taxon>
        <taxon>Sphingomonas</taxon>
    </lineage>
</organism>
<evidence type="ECO:0000256" key="1">
    <source>
        <dbReference type="SAM" id="MobiDB-lite"/>
    </source>
</evidence>
<dbReference type="SUPFAM" id="SSF50952">
    <property type="entry name" value="Soluble quinoprotein glucose dehydrogenase"/>
    <property type="match status" value="1"/>
</dbReference>
<feature type="chain" id="PRO_5017034994" evidence="2">
    <location>
        <begin position="23"/>
        <end position="413"/>
    </location>
</feature>
<proteinExistence type="predicted"/>
<dbReference type="Gene3D" id="2.120.10.30">
    <property type="entry name" value="TolB, C-terminal domain"/>
    <property type="match status" value="1"/>
</dbReference>
<reference evidence="4 5" key="1">
    <citation type="submission" date="2018-07" db="EMBL/GenBank/DDBJ databases">
        <title>a novel species of Sphingomonas isolated from the rhizosphere soil of Araceae plant.</title>
        <authorList>
            <person name="Zhiyong W."/>
            <person name="Qinglan Z."/>
            <person name="Zhiwei F."/>
            <person name="Ding X."/>
            <person name="Gejiao W."/>
            <person name="Shixue Z."/>
        </authorList>
    </citation>
    <scope>NUCLEOTIDE SEQUENCE [LARGE SCALE GENOMIC DNA]</scope>
    <source>
        <strain evidence="4 5">WZY 27</strain>
    </source>
</reference>
<evidence type="ECO:0000256" key="2">
    <source>
        <dbReference type="SAM" id="SignalP"/>
    </source>
</evidence>
<dbReference type="InterPro" id="IPR012938">
    <property type="entry name" value="Glc/Sorbosone_DH"/>
</dbReference>
<keyword evidence="2" id="KW-0732">Signal</keyword>
<dbReference type="PANTHER" id="PTHR19328">
    <property type="entry name" value="HEDGEHOG-INTERACTING PROTEIN"/>
    <property type="match status" value="1"/>
</dbReference>
<evidence type="ECO:0000259" key="3">
    <source>
        <dbReference type="Pfam" id="PF07995"/>
    </source>
</evidence>
<dbReference type="AlphaFoldDB" id="A0A369W252"/>
<feature type="region of interest" description="Disordered" evidence="1">
    <location>
        <begin position="13"/>
        <end position="50"/>
    </location>
</feature>
<protein>
    <submittedName>
        <fullName evidence="4">PQQ-dependent sugar dehydrogenase</fullName>
    </submittedName>
</protein>
<dbReference type="Proteomes" id="UP000253918">
    <property type="component" value="Unassembled WGS sequence"/>
</dbReference>
<dbReference type="Pfam" id="PF07995">
    <property type="entry name" value="GSDH"/>
    <property type="match status" value="1"/>
</dbReference>
<feature type="signal peptide" evidence="2">
    <location>
        <begin position="1"/>
        <end position="22"/>
    </location>
</feature>
<dbReference type="EMBL" id="QQNB01000002">
    <property type="protein sequence ID" value="RDE06141.1"/>
    <property type="molecule type" value="Genomic_DNA"/>
</dbReference>
<evidence type="ECO:0000313" key="4">
    <source>
        <dbReference type="EMBL" id="RDE06141.1"/>
    </source>
</evidence>
<accession>A0A369W252</accession>
<gene>
    <name evidence="4" type="ORF">DVW87_11350</name>
</gene>
<dbReference type="InterPro" id="IPR011041">
    <property type="entry name" value="Quinoprot_gluc/sorb_DH_b-prop"/>
</dbReference>
<dbReference type="PANTHER" id="PTHR19328:SF75">
    <property type="entry name" value="ALDOSE SUGAR DEHYDROGENASE YLII"/>
    <property type="match status" value="1"/>
</dbReference>
<dbReference type="InterPro" id="IPR011042">
    <property type="entry name" value="6-blade_b-propeller_TolB-like"/>
</dbReference>
<name>A0A369W252_9SPHN</name>
<comment type="caution">
    <text evidence="4">The sequence shown here is derived from an EMBL/GenBank/DDBJ whole genome shotgun (WGS) entry which is preliminary data.</text>
</comment>
<feature type="compositionally biased region" description="Low complexity" evidence="1">
    <location>
        <begin position="22"/>
        <end position="32"/>
    </location>
</feature>
<evidence type="ECO:0000313" key="5">
    <source>
        <dbReference type="Proteomes" id="UP000253918"/>
    </source>
</evidence>
<keyword evidence="5" id="KW-1185">Reference proteome</keyword>